<accession>A0ABW0XHG5</accession>
<evidence type="ECO:0000256" key="1">
    <source>
        <dbReference type="ARBA" id="ARBA00022679"/>
    </source>
</evidence>
<dbReference type="SMART" id="SM00822">
    <property type="entry name" value="PKS_KR"/>
    <property type="match status" value="1"/>
</dbReference>
<evidence type="ECO:0000256" key="2">
    <source>
        <dbReference type="ARBA" id="ARBA00023268"/>
    </source>
</evidence>
<dbReference type="CDD" id="cd08956">
    <property type="entry name" value="KR_3_FAS_SDR_x"/>
    <property type="match status" value="1"/>
</dbReference>
<comment type="caution">
    <text evidence="4">The sequence shown here is derived from an EMBL/GenBank/DDBJ whole genome shotgun (WGS) entry which is preliminary data.</text>
</comment>
<organism evidence="4 5">
    <name type="scientific">Kitasatospora misakiensis</name>
    <dbReference type="NCBI Taxonomy" id="67330"/>
    <lineage>
        <taxon>Bacteria</taxon>
        <taxon>Bacillati</taxon>
        <taxon>Actinomycetota</taxon>
        <taxon>Actinomycetes</taxon>
        <taxon>Kitasatosporales</taxon>
        <taxon>Streptomycetaceae</taxon>
        <taxon>Kitasatospora</taxon>
    </lineage>
</organism>
<evidence type="ECO:0000313" key="5">
    <source>
        <dbReference type="Proteomes" id="UP001595975"/>
    </source>
</evidence>
<keyword evidence="2" id="KW-0511">Multifunctional enzyme</keyword>
<dbReference type="Gene3D" id="3.40.50.720">
    <property type="entry name" value="NAD(P)-binding Rossmann-like Domain"/>
    <property type="match status" value="1"/>
</dbReference>
<dbReference type="SUPFAM" id="SSF51735">
    <property type="entry name" value="NAD(P)-binding Rossmann-fold domains"/>
    <property type="match status" value="2"/>
</dbReference>
<sequence length="410" mass="43253">VDDLRLQRMSPDQLATTANEPLYELRWHEVPLPQSPVVPEDIALARVEAGGDLFTRLTEVLELTQQFLTDPANEHTRLVVLTQGSLTDHPDPVTAAIWGLLRSAQTEQPGRILLIDVDIWSDEAFATAVATGEPQVAFRAGQLFVPRLALASAADPAPVWDPDGTVLITGASGTLGRLVARHLVTEHGVRHLLLLSRSGARGSEEFAAELVELGATPAFVACDAADRDQLTAALAGIPAEHPLTAVVHAAGVLDDAAVTNLTVEQLATVLRPKTDAADLLHELTADADLAAFVLFSSAAGVLGTAGQANYAAANAYLDALAQDRHAAGLPATSLAWGLWADASSMTGHLDAADLGRLTRTGLAPITTAQGLNLLDQALSTTHPTLVPARLDLPTLRNHATNNTLPTLYRN</sequence>
<keyword evidence="5" id="KW-1185">Reference proteome</keyword>
<feature type="non-terminal residue" evidence="4">
    <location>
        <position position="410"/>
    </location>
</feature>
<gene>
    <name evidence="4" type="ORF">ACFP3U_36885</name>
</gene>
<protein>
    <submittedName>
        <fullName evidence="4">Beta-ketoacyl reductase</fullName>
    </submittedName>
</protein>
<dbReference type="PANTHER" id="PTHR43775">
    <property type="entry name" value="FATTY ACID SYNTHASE"/>
    <property type="match status" value="1"/>
</dbReference>
<evidence type="ECO:0000259" key="3">
    <source>
        <dbReference type="SMART" id="SM00822"/>
    </source>
</evidence>
<feature type="non-terminal residue" evidence="4">
    <location>
        <position position="1"/>
    </location>
</feature>
<dbReference type="InterPro" id="IPR055123">
    <property type="entry name" value="SpnB-like_Rossmann"/>
</dbReference>
<dbReference type="PANTHER" id="PTHR43775:SF51">
    <property type="entry name" value="INACTIVE PHENOLPHTHIOCEROL SYNTHESIS POLYKETIDE SYNTHASE TYPE I PKS1-RELATED"/>
    <property type="match status" value="1"/>
</dbReference>
<dbReference type="InterPro" id="IPR036291">
    <property type="entry name" value="NAD(P)-bd_dom_sf"/>
</dbReference>
<dbReference type="Pfam" id="PF08659">
    <property type="entry name" value="KR"/>
    <property type="match status" value="1"/>
</dbReference>
<dbReference type="InterPro" id="IPR013968">
    <property type="entry name" value="PKS_KR"/>
</dbReference>
<name>A0ABW0XHG5_9ACTN</name>
<evidence type="ECO:0000313" key="4">
    <source>
        <dbReference type="EMBL" id="MFC5668519.1"/>
    </source>
</evidence>
<dbReference type="RefSeq" id="WP_380230151.1">
    <property type="nucleotide sequence ID" value="NZ_JBHSOF010000133.1"/>
</dbReference>
<dbReference type="InterPro" id="IPR050091">
    <property type="entry name" value="PKS_NRPS_Biosynth_Enz"/>
</dbReference>
<dbReference type="Pfam" id="PF22953">
    <property type="entry name" value="SpnB_Rossmann"/>
    <property type="match status" value="1"/>
</dbReference>
<dbReference type="InterPro" id="IPR057326">
    <property type="entry name" value="KR_dom"/>
</dbReference>
<dbReference type="Proteomes" id="UP001595975">
    <property type="component" value="Unassembled WGS sequence"/>
</dbReference>
<reference evidence="5" key="1">
    <citation type="journal article" date="2019" name="Int. J. Syst. Evol. Microbiol.">
        <title>The Global Catalogue of Microorganisms (GCM) 10K type strain sequencing project: providing services to taxonomists for standard genome sequencing and annotation.</title>
        <authorList>
            <consortium name="The Broad Institute Genomics Platform"/>
            <consortium name="The Broad Institute Genome Sequencing Center for Infectious Disease"/>
            <person name="Wu L."/>
            <person name="Ma J."/>
        </authorList>
    </citation>
    <scope>NUCLEOTIDE SEQUENCE [LARGE SCALE GENOMIC DNA]</scope>
    <source>
        <strain evidence="5">CGMCC 4.1437</strain>
    </source>
</reference>
<keyword evidence="1" id="KW-0808">Transferase</keyword>
<feature type="domain" description="Ketoreductase" evidence="3">
    <location>
        <begin position="164"/>
        <end position="342"/>
    </location>
</feature>
<proteinExistence type="predicted"/>
<dbReference type="EMBL" id="JBHSOF010000133">
    <property type="protein sequence ID" value="MFC5668519.1"/>
    <property type="molecule type" value="Genomic_DNA"/>
</dbReference>